<dbReference type="CDD" id="cd01949">
    <property type="entry name" value="GGDEF"/>
    <property type="match status" value="1"/>
</dbReference>
<dbReference type="Gene3D" id="3.30.70.270">
    <property type="match status" value="1"/>
</dbReference>
<dbReference type="RefSeq" id="WP_345533205.1">
    <property type="nucleotide sequence ID" value="NZ_BAABLD010000008.1"/>
</dbReference>
<dbReference type="InterPro" id="IPR013656">
    <property type="entry name" value="PAS_4"/>
</dbReference>
<dbReference type="SMART" id="SM00267">
    <property type="entry name" value="GGDEF"/>
    <property type="match status" value="1"/>
</dbReference>
<dbReference type="InterPro" id="IPR000160">
    <property type="entry name" value="GGDEF_dom"/>
</dbReference>
<feature type="domain" description="PAS" evidence="3">
    <location>
        <begin position="69"/>
        <end position="113"/>
    </location>
</feature>
<reference evidence="6" key="1">
    <citation type="journal article" date="2019" name="Int. J. Syst. Evol. Microbiol.">
        <title>The Global Catalogue of Microorganisms (GCM) 10K type strain sequencing project: providing services to taxonomists for standard genome sequencing and annotation.</title>
        <authorList>
            <consortium name="The Broad Institute Genomics Platform"/>
            <consortium name="The Broad Institute Genome Sequencing Center for Infectious Disease"/>
            <person name="Wu L."/>
            <person name="Ma J."/>
        </authorList>
    </citation>
    <scope>NUCLEOTIDE SEQUENCE [LARGE SCALE GENOMIC DNA]</scope>
    <source>
        <strain evidence="6">JCM 18715</strain>
    </source>
</reference>
<dbReference type="NCBIfam" id="TIGR00229">
    <property type="entry name" value="sensory_box"/>
    <property type="match status" value="1"/>
</dbReference>
<dbReference type="EC" id="2.7.7.65" evidence="1"/>
<organism evidence="5 6">
    <name type="scientific">Viridibacterium curvum</name>
    <dbReference type="NCBI Taxonomy" id="1101404"/>
    <lineage>
        <taxon>Bacteria</taxon>
        <taxon>Pseudomonadati</taxon>
        <taxon>Pseudomonadota</taxon>
        <taxon>Betaproteobacteria</taxon>
        <taxon>Rhodocyclales</taxon>
        <taxon>Rhodocyclaceae</taxon>
        <taxon>Viridibacterium</taxon>
    </lineage>
</organism>
<dbReference type="PROSITE" id="PS50112">
    <property type="entry name" value="PAS"/>
    <property type="match status" value="2"/>
</dbReference>
<dbReference type="InterPro" id="IPR043128">
    <property type="entry name" value="Rev_trsase/Diguanyl_cyclase"/>
</dbReference>
<evidence type="ECO:0000256" key="1">
    <source>
        <dbReference type="ARBA" id="ARBA00012528"/>
    </source>
</evidence>
<feature type="domain" description="PAS" evidence="3">
    <location>
        <begin position="206"/>
        <end position="251"/>
    </location>
</feature>
<dbReference type="Proteomes" id="UP001500547">
    <property type="component" value="Unassembled WGS sequence"/>
</dbReference>
<dbReference type="InterPro" id="IPR035965">
    <property type="entry name" value="PAS-like_dom_sf"/>
</dbReference>
<dbReference type="PANTHER" id="PTHR45138">
    <property type="entry name" value="REGULATORY COMPONENTS OF SENSORY TRANSDUCTION SYSTEM"/>
    <property type="match status" value="1"/>
</dbReference>
<dbReference type="InterPro" id="IPR029787">
    <property type="entry name" value="Nucleotide_cyclase"/>
</dbReference>
<dbReference type="PROSITE" id="PS50887">
    <property type="entry name" value="GGDEF"/>
    <property type="match status" value="1"/>
</dbReference>
<evidence type="ECO:0000259" key="4">
    <source>
        <dbReference type="PROSITE" id="PS50887"/>
    </source>
</evidence>
<comment type="catalytic activity">
    <reaction evidence="2">
        <text>2 GTP = 3',3'-c-di-GMP + 2 diphosphate</text>
        <dbReference type="Rhea" id="RHEA:24898"/>
        <dbReference type="ChEBI" id="CHEBI:33019"/>
        <dbReference type="ChEBI" id="CHEBI:37565"/>
        <dbReference type="ChEBI" id="CHEBI:58805"/>
        <dbReference type="EC" id="2.7.7.65"/>
    </reaction>
</comment>
<feature type="domain" description="GGDEF" evidence="4">
    <location>
        <begin position="363"/>
        <end position="493"/>
    </location>
</feature>
<comment type="caution">
    <text evidence="5">The sequence shown here is derived from an EMBL/GenBank/DDBJ whole genome shotgun (WGS) entry which is preliminary data.</text>
</comment>
<protein>
    <recommendedName>
        <fullName evidence="1">diguanylate cyclase</fullName>
        <ecNumber evidence="1">2.7.7.65</ecNumber>
    </recommendedName>
</protein>
<dbReference type="SMART" id="SM00091">
    <property type="entry name" value="PAS"/>
    <property type="match status" value="2"/>
</dbReference>
<dbReference type="EMBL" id="BAABLD010000008">
    <property type="protein sequence ID" value="GAA5166596.1"/>
    <property type="molecule type" value="Genomic_DNA"/>
</dbReference>
<dbReference type="InterPro" id="IPR000014">
    <property type="entry name" value="PAS"/>
</dbReference>
<gene>
    <name evidence="5" type="ORF">GCM10025770_23950</name>
</gene>
<dbReference type="SUPFAM" id="SSF55073">
    <property type="entry name" value="Nucleotide cyclase"/>
    <property type="match status" value="1"/>
</dbReference>
<dbReference type="NCBIfam" id="TIGR00254">
    <property type="entry name" value="GGDEF"/>
    <property type="match status" value="1"/>
</dbReference>
<accession>A0ABP9QS35</accession>
<evidence type="ECO:0000313" key="5">
    <source>
        <dbReference type="EMBL" id="GAA5166596.1"/>
    </source>
</evidence>
<evidence type="ECO:0000256" key="2">
    <source>
        <dbReference type="ARBA" id="ARBA00034247"/>
    </source>
</evidence>
<dbReference type="SUPFAM" id="SSF55785">
    <property type="entry name" value="PYP-like sensor domain (PAS domain)"/>
    <property type="match status" value="2"/>
</dbReference>
<name>A0ABP9QS35_9RHOO</name>
<dbReference type="PANTHER" id="PTHR45138:SF9">
    <property type="entry name" value="DIGUANYLATE CYCLASE DGCM-RELATED"/>
    <property type="match status" value="1"/>
</dbReference>
<dbReference type="InterPro" id="IPR050469">
    <property type="entry name" value="Diguanylate_Cyclase"/>
</dbReference>
<dbReference type="Pfam" id="PF00990">
    <property type="entry name" value="GGDEF"/>
    <property type="match status" value="1"/>
</dbReference>
<evidence type="ECO:0000313" key="6">
    <source>
        <dbReference type="Proteomes" id="UP001500547"/>
    </source>
</evidence>
<dbReference type="Gene3D" id="3.30.450.20">
    <property type="entry name" value="PAS domain"/>
    <property type="match status" value="2"/>
</dbReference>
<dbReference type="Pfam" id="PF08448">
    <property type="entry name" value="PAS_4"/>
    <property type="match status" value="2"/>
</dbReference>
<keyword evidence="6" id="KW-1185">Reference proteome</keyword>
<evidence type="ECO:0000259" key="3">
    <source>
        <dbReference type="PROSITE" id="PS50112"/>
    </source>
</evidence>
<sequence length="493" mass="55169">MRQILRDGALVSFSAVAAGSLGLLAGMPAAFAVIASAIAAGVVASIRLGADTQRLSDSLQTELDKHRATRDYIQRVLDAVPMPIYVKDAESRYLIVNKAQCEQWGKPVESLLGVCSPDLAPNATVANTIRTEDAAVLSGEIVYKEEEKRHAATGEEQFRIVTKARCLDTEGKYVIVCSLYDTTHWRQTERALQQALERETQQRQRTQSFIQRLIDVIPDPLYIKNKDGAFLVVNEAFARERGTPRHELIGKVAHVIAFSKELARGTPEEDLAVLAGTDIDKEQHFVHPLSGEERYRHVIKRRSTDLDGSPVIVGAHLNITRWKIAERELARLASEDELTDLPNRRRFLDDAARLMSQAERHDEPLSLLLFDIDHFKRINDEHGHNIGDKVLRQLAARLRQQLRAEDLPCRWGGEEFAVLLPMSDDSQAMQVAERLRTSIEREPFDDNSELVVTISCGVTRWRVGETLESLVARADTALYAAKNAGRNTCQLAS</sequence>
<proteinExistence type="predicted"/>